<accession>A0A1H2QK80</accession>
<organism evidence="1 2">
    <name type="scientific">Marinococcus luteus</name>
    <dbReference type="NCBI Taxonomy" id="1122204"/>
    <lineage>
        <taxon>Bacteria</taxon>
        <taxon>Bacillati</taxon>
        <taxon>Bacillota</taxon>
        <taxon>Bacilli</taxon>
        <taxon>Bacillales</taxon>
        <taxon>Bacillaceae</taxon>
        <taxon>Marinococcus</taxon>
    </lineage>
</organism>
<dbReference type="Proteomes" id="UP000199488">
    <property type="component" value="Unassembled WGS sequence"/>
</dbReference>
<protein>
    <submittedName>
        <fullName evidence="1">Uncharacterized protein</fullName>
    </submittedName>
</protein>
<keyword evidence="2" id="KW-1185">Reference proteome</keyword>
<sequence length="167" mass="18924">MEYGMNHVVFEEMFYVTGGCIPLGAEALTGAAHQSNEVAAVLPFYMYCFHPREWQEYTLFTEDPLPSALNHAAHTALGAQGLHAGKKIKRFFYGASAIAPPLPDNRPTASSMKEWTSRIFWQYQSLHQKARVLESRTHTRRPRPREWFVTTAGKGTYYGAHENESSN</sequence>
<name>A0A1H2QK80_9BACI</name>
<dbReference type="AlphaFoldDB" id="A0A1H2QK80"/>
<proteinExistence type="predicted"/>
<gene>
    <name evidence="1" type="ORF">SAMN05421781_0355</name>
</gene>
<dbReference type="STRING" id="1122204.SAMN05421781_0355"/>
<evidence type="ECO:0000313" key="2">
    <source>
        <dbReference type="Proteomes" id="UP000199488"/>
    </source>
</evidence>
<dbReference type="RefSeq" id="WP_091610474.1">
    <property type="nucleotide sequence ID" value="NZ_FNNC01000001.1"/>
</dbReference>
<evidence type="ECO:0000313" key="1">
    <source>
        <dbReference type="EMBL" id="SDW07495.1"/>
    </source>
</evidence>
<dbReference type="EMBL" id="FNNC01000001">
    <property type="protein sequence ID" value="SDW07495.1"/>
    <property type="molecule type" value="Genomic_DNA"/>
</dbReference>
<reference evidence="1 2" key="1">
    <citation type="submission" date="2016-10" db="EMBL/GenBank/DDBJ databases">
        <authorList>
            <person name="de Groot N.N."/>
        </authorList>
    </citation>
    <scope>NUCLEOTIDE SEQUENCE [LARGE SCALE GENOMIC DNA]</scope>
    <source>
        <strain evidence="1 2">DSM 23126</strain>
    </source>
</reference>